<evidence type="ECO:0000313" key="3">
    <source>
        <dbReference type="Proteomes" id="UP000252586"/>
    </source>
</evidence>
<accession>A0A366DVV2</accession>
<gene>
    <name evidence="2" type="ORF">DFR74_102465</name>
</gene>
<keyword evidence="3" id="KW-1185">Reference proteome</keyword>
<keyword evidence="1" id="KW-0472">Membrane</keyword>
<evidence type="ECO:0000256" key="1">
    <source>
        <dbReference type="SAM" id="Phobius"/>
    </source>
</evidence>
<sequence length="164" mass="17363">MRATTIRGVSVRKGASRRATVFRSTWTGLRVAAVCLVVAAICGIAVASGAAVIAGVVGAVVFAGSAVEFAWGTVRNRPDLVVTDRWVEHRAFGRVAWETVDHVRVRRAGEPGVDIVLRHPDPEAALATLTSIPLASVDAPLSRIVDAIRKHRPDVRVSEVAATA</sequence>
<reference evidence="2 3" key="1">
    <citation type="submission" date="2018-06" db="EMBL/GenBank/DDBJ databases">
        <title>Genomic Encyclopedia of Type Strains, Phase IV (KMG-IV): sequencing the most valuable type-strain genomes for metagenomic binning, comparative biology and taxonomic classification.</title>
        <authorList>
            <person name="Goeker M."/>
        </authorList>
    </citation>
    <scope>NUCLEOTIDE SEQUENCE [LARGE SCALE GENOMIC DNA]</scope>
    <source>
        <strain evidence="2 3">DSM 44599</strain>
    </source>
</reference>
<dbReference type="AlphaFoldDB" id="A0A366DVV2"/>
<evidence type="ECO:0000313" key="2">
    <source>
        <dbReference type="EMBL" id="RBO94045.1"/>
    </source>
</evidence>
<evidence type="ECO:0008006" key="4">
    <source>
        <dbReference type="Google" id="ProtNLM"/>
    </source>
</evidence>
<organism evidence="2 3">
    <name type="scientific">Nocardia puris</name>
    <dbReference type="NCBI Taxonomy" id="208602"/>
    <lineage>
        <taxon>Bacteria</taxon>
        <taxon>Bacillati</taxon>
        <taxon>Actinomycetota</taxon>
        <taxon>Actinomycetes</taxon>
        <taxon>Mycobacteriales</taxon>
        <taxon>Nocardiaceae</taxon>
        <taxon>Nocardia</taxon>
    </lineage>
</organism>
<keyword evidence="1" id="KW-0812">Transmembrane</keyword>
<feature type="transmembrane region" description="Helical" evidence="1">
    <location>
        <begin position="21"/>
        <end position="46"/>
    </location>
</feature>
<proteinExistence type="predicted"/>
<name>A0A366DVV2_9NOCA</name>
<dbReference type="STRING" id="1210090.GCA_001613185_00158"/>
<keyword evidence="1" id="KW-1133">Transmembrane helix</keyword>
<protein>
    <recommendedName>
        <fullName evidence="4">PH (Pleckstrin Homology) domain-containing protein</fullName>
    </recommendedName>
</protein>
<dbReference type="EMBL" id="QNRE01000002">
    <property type="protein sequence ID" value="RBO94045.1"/>
    <property type="molecule type" value="Genomic_DNA"/>
</dbReference>
<dbReference type="Proteomes" id="UP000252586">
    <property type="component" value="Unassembled WGS sequence"/>
</dbReference>
<feature type="transmembrane region" description="Helical" evidence="1">
    <location>
        <begin position="52"/>
        <end position="71"/>
    </location>
</feature>
<comment type="caution">
    <text evidence="2">The sequence shown here is derived from an EMBL/GenBank/DDBJ whole genome shotgun (WGS) entry which is preliminary data.</text>
</comment>